<dbReference type="SUPFAM" id="SSF56935">
    <property type="entry name" value="Porins"/>
    <property type="match status" value="1"/>
</dbReference>
<accession>A0AAN5ANA9</accession>
<dbReference type="Gene3D" id="2.170.130.10">
    <property type="entry name" value="TonB-dependent receptor, plug domain"/>
    <property type="match status" value="1"/>
</dbReference>
<dbReference type="NCBIfam" id="TIGR04057">
    <property type="entry name" value="SusC_RagA_signa"/>
    <property type="match status" value="1"/>
</dbReference>
<evidence type="ECO:0000256" key="6">
    <source>
        <dbReference type="ARBA" id="ARBA00023237"/>
    </source>
</evidence>
<evidence type="ECO:0000256" key="1">
    <source>
        <dbReference type="ARBA" id="ARBA00004571"/>
    </source>
</evidence>
<comment type="caution">
    <text evidence="10">The sequence shown here is derived from an EMBL/GenBank/DDBJ whole genome shotgun (WGS) entry which is preliminary data.</text>
</comment>
<feature type="signal peptide" evidence="8">
    <location>
        <begin position="1"/>
        <end position="26"/>
    </location>
</feature>
<dbReference type="InterPro" id="IPR012910">
    <property type="entry name" value="Plug_dom"/>
</dbReference>
<dbReference type="PROSITE" id="PS00018">
    <property type="entry name" value="EF_HAND_1"/>
    <property type="match status" value="1"/>
</dbReference>
<keyword evidence="11" id="KW-1185">Reference proteome</keyword>
<dbReference type="Pfam" id="PF07715">
    <property type="entry name" value="Plug"/>
    <property type="match status" value="1"/>
</dbReference>
<evidence type="ECO:0000259" key="9">
    <source>
        <dbReference type="Pfam" id="PF07715"/>
    </source>
</evidence>
<evidence type="ECO:0000313" key="10">
    <source>
        <dbReference type="EMBL" id="GJM62668.1"/>
    </source>
</evidence>
<protein>
    <submittedName>
        <fullName evidence="10">SusC/RagA family TonB-linked outer membrane protein</fullName>
    </submittedName>
</protein>
<reference evidence="10 11" key="1">
    <citation type="submission" date="2021-12" db="EMBL/GenBank/DDBJ databases">
        <title>Genome sequencing of bacteria with rrn-lacking chromosome and rrn-plasmid.</title>
        <authorList>
            <person name="Anda M."/>
            <person name="Iwasaki W."/>
        </authorList>
    </citation>
    <scope>NUCLEOTIDE SEQUENCE [LARGE SCALE GENOMIC DNA]</scope>
    <source>
        <strain evidence="10 11">NBRC 15940</strain>
    </source>
</reference>
<dbReference type="InterPro" id="IPR037066">
    <property type="entry name" value="Plug_dom_sf"/>
</dbReference>
<dbReference type="PROSITE" id="PS52016">
    <property type="entry name" value="TONB_DEPENDENT_REC_3"/>
    <property type="match status" value="1"/>
</dbReference>
<dbReference type="GO" id="GO:0009279">
    <property type="term" value="C:cell outer membrane"/>
    <property type="evidence" value="ECO:0007669"/>
    <property type="project" value="UniProtKB-SubCell"/>
</dbReference>
<dbReference type="InterPro" id="IPR036942">
    <property type="entry name" value="Beta-barrel_TonB_sf"/>
</dbReference>
<evidence type="ECO:0000256" key="8">
    <source>
        <dbReference type="SAM" id="SignalP"/>
    </source>
</evidence>
<evidence type="ECO:0000256" key="4">
    <source>
        <dbReference type="ARBA" id="ARBA00022692"/>
    </source>
</evidence>
<feature type="chain" id="PRO_5042892785" evidence="8">
    <location>
        <begin position="27"/>
        <end position="998"/>
    </location>
</feature>
<evidence type="ECO:0000256" key="3">
    <source>
        <dbReference type="ARBA" id="ARBA00022452"/>
    </source>
</evidence>
<dbReference type="InterPro" id="IPR008969">
    <property type="entry name" value="CarboxyPept-like_regulatory"/>
</dbReference>
<sequence length="998" mass="111027">MRTMNFWTPSMILLLLFSISTTGAWAQSKSINGRVTDSAGDGLPGVNVYLKGSATGTITDFNGDYQVTNVSPSDILIYSFIGYKSQEIQAGNQSQINVTLNEDVEELQEVVVIGYGTQERKDITGSVTSLKPAEILKQPALTATQSIQGRTSGVQVITDGSPGSAPNVRIRGVGSVSAGVNPLYVVDGVISSDIRNINSADIISMDILKDASSTAIYGVRGANGVIIITTKSGQKGKMKINYDGSYGVKTPLNRVEMADAQGFAQFNNQALMRDGKAPQFDENYEGPETDWFDAITRTGSFTQHALSVSGGSDRSTYFASVGYFAESGLMQDNDYERLNARINNTYQVAKWLNIGNNLNIASINVANQNNRNFNTAYKQAPQIPVKNEDGSWGFSEFSNVGNPVASIEYNNNLINTVRYQNNFFAEAKFWDKITLKSSFGIEGEKLNKTNYSPVFYVNANQQRDVSSLSIGYQDYSYWVWDNTVNYNDQFGKHRINVLAGTTAESRFQYEHGGSRQDVPNDPRFWYLNLGDPETATNYHKANQKNTRNSYIGRASYSYDDKYLFTGTIRRDGSSRYPSHNRWGTFYAIGLGWRLSEENFLKNVSWIDNLKLRASYGQNGNDNIGDNAFLYTISNNLDYLFGQDATNHQGATITGVKDTNLKWEVTTEQTLGLEYGFLDGRLFGEIEYYDKVTTDAIFAMRIPSAFGGRNFQTNVGTIRNRGVEFMITWADQINEDWSYSLSTNWTNNKNVLEELNGGIPVIGGNIGSGQNVTLTTEGYPIGSFFVYDAIGVFQSQEEIDYYVNEMGYLLQPDAKPGDLIYRDVNGDGKIDDEDVVYAGSYQPKVYYGINASVTFKAFDLSVDFYGNLGNQVYNGLRGSRFGNENVTAAQVRDRWTPENPSTIHPGASNDFPLRSTYYVESGNFFRLNNLTLGYTLPQHICKKLKMEKLRMYATAQNPWMHQQYSGFTPELSGGVTGSGIEYDAYPMSTTYMLGINVGF</sequence>
<dbReference type="Proteomes" id="UP001310022">
    <property type="component" value="Unassembled WGS sequence"/>
</dbReference>
<evidence type="ECO:0000256" key="5">
    <source>
        <dbReference type="ARBA" id="ARBA00023136"/>
    </source>
</evidence>
<dbReference type="Gene3D" id="2.40.170.20">
    <property type="entry name" value="TonB-dependent receptor, beta-barrel domain"/>
    <property type="match status" value="1"/>
</dbReference>
<name>A0AAN5ANA9_9BACT</name>
<keyword evidence="6 7" id="KW-0998">Cell outer membrane</keyword>
<dbReference type="NCBIfam" id="TIGR04056">
    <property type="entry name" value="OMP_RagA_SusC"/>
    <property type="match status" value="1"/>
</dbReference>
<keyword evidence="2 7" id="KW-0813">Transport</keyword>
<organism evidence="10 11">
    <name type="scientific">Persicobacter diffluens</name>
    <dbReference type="NCBI Taxonomy" id="981"/>
    <lineage>
        <taxon>Bacteria</taxon>
        <taxon>Pseudomonadati</taxon>
        <taxon>Bacteroidota</taxon>
        <taxon>Cytophagia</taxon>
        <taxon>Cytophagales</taxon>
        <taxon>Persicobacteraceae</taxon>
        <taxon>Persicobacter</taxon>
    </lineage>
</organism>
<dbReference type="EMBL" id="BQKE01000002">
    <property type="protein sequence ID" value="GJM62668.1"/>
    <property type="molecule type" value="Genomic_DNA"/>
</dbReference>
<dbReference type="Gene3D" id="2.60.40.1120">
    <property type="entry name" value="Carboxypeptidase-like, regulatory domain"/>
    <property type="match status" value="1"/>
</dbReference>
<comment type="subcellular location">
    <subcellularLocation>
        <location evidence="1 7">Cell outer membrane</location>
        <topology evidence="1 7">Multi-pass membrane protein</topology>
    </subcellularLocation>
</comment>
<feature type="domain" description="TonB-dependent receptor plug" evidence="9">
    <location>
        <begin position="120"/>
        <end position="225"/>
    </location>
</feature>
<dbReference type="AlphaFoldDB" id="A0AAN5ANA9"/>
<evidence type="ECO:0000313" key="11">
    <source>
        <dbReference type="Proteomes" id="UP001310022"/>
    </source>
</evidence>
<dbReference type="InterPro" id="IPR018247">
    <property type="entry name" value="EF_Hand_1_Ca_BS"/>
</dbReference>
<comment type="similarity">
    <text evidence="7">Belongs to the TonB-dependent receptor family.</text>
</comment>
<keyword evidence="8" id="KW-0732">Signal</keyword>
<evidence type="ECO:0000256" key="2">
    <source>
        <dbReference type="ARBA" id="ARBA00022448"/>
    </source>
</evidence>
<keyword evidence="3 7" id="KW-1134">Transmembrane beta strand</keyword>
<gene>
    <name evidence="10" type="ORF">PEDI_32200</name>
</gene>
<dbReference type="InterPro" id="IPR023997">
    <property type="entry name" value="TonB-dep_OMP_SusC/RagA_CS"/>
</dbReference>
<keyword evidence="4 7" id="KW-0812">Transmembrane</keyword>
<dbReference type="InterPro" id="IPR023996">
    <property type="entry name" value="TonB-dep_OMP_SusC/RagA"/>
</dbReference>
<dbReference type="RefSeq" id="WP_338237915.1">
    <property type="nucleotide sequence ID" value="NZ_BQKE01000002.1"/>
</dbReference>
<keyword evidence="5 7" id="KW-0472">Membrane</keyword>
<dbReference type="SUPFAM" id="SSF49464">
    <property type="entry name" value="Carboxypeptidase regulatory domain-like"/>
    <property type="match status" value="1"/>
</dbReference>
<proteinExistence type="inferred from homology"/>
<evidence type="ECO:0000256" key="7">
    <source>
        <dbReference type="PROSITE-ProRule" id="PRU01360"/>
    </source>
</evidence>
<dbReference type="InterPro" id="IPR039426">
    <property type="entry name" value="TonB-dep_rcpt-like"/>
</dbReference>
<dbReference type="Pfam" id="PF13715">
    <property type="entry name" value="CarbopepD_reg_2"/>
    <property type="match status" value="1"/>
</dbReference>